<keyword evidence="1" id="KW-1133">Transmembrane helix</keyword>
<dbReference type="Gene3D" id="1.20.1250.20">
    <property type="entry name" value="MFS general substrate transporter like domains"/>
    <property type="match status" value="1"/>
</dbReference>
<proteinExistence type="predicted"/>
<dbReference type="AlphaFoldDB" id="A0A0B1TJR3"/>
<evidence type="ECO:0000256" key="1">
    <source>
        <dbReference type="SAM" id="Phobius"/>
    </source>
</evidence>
<organism evidence="2 3">
    <name type="scientific">Oesophagostomum dentatum</name>
    <name type="common">Nodular worm</name>
    <dbReference type="NCBI Taxonomy" id="61180"/>
    <lineage>
        <taxon>Eukaryota</taxon>
        <taxon>Metazoa</taxon>
        <taxon>Ecdysozoa</taxon>
        <taxon>Nematoda</taxon>
        <taxon>Chromadorea</taxon>
        <taxon>Rhabditida</taxon>
        <taxon>Rhabditina</taxon>
        <taxon>Rhabditomorpha</taxon>
        <taxon>Strongyloidea</taxon>
        <taxon>Strongylidae</taxon>
        <taxon>Oesophagostomum</taxon>
    </lineage>
</organism>
<keyword evidence="3" id="KW-1185">Reference proteome</keyword>
<feature type="transmembrane region" description="Helical" evidence="1">
    <location>
        <begin position="108"/>
        <end position="130"/>
    </location>
</feature>
<gene>
    <name evidence="2" type="ORF">OESDEN_02524</name>
</gene>
<keyword evidence="1" id="KW-0472">Membrane</keyword>
<accession>A0A0B1TJR3</accession>
<evidence type="ECO:0000313" key="3">
    <source>
        <dbReference type="Proteomes" id="UP000053660"/>
    </source>
</evidence>
<protein>
    <submittedName>
        <fullName evidence="2">Uncharacterized protein</fullName>
    </submittedName>
</protein>
<dbReference type="EMBL" id="KN549446">
    <property type="protein sequence ID" value="KHJ97494.1"/>
    <property type="molecule type" value="Genomic_DNA"/>
</dbReference>
<feature type="transmembrane region" description="Helical" evidence="1">
    <location>
        <begin position="15"/>
        <end position="36"/>
    </location>
</feature>
<dbReference type="InterPro" id="IPR036259">
    <property type="entry name" value="MFS_trans_sf"/>
</dbReference>
<reference evidence="2 3" key="1">
    <citation type="submission" date="2014-03" db="EMBL/GenBank/DDBJ databases">
        <title>Draft genome of the hookworm Oesophagostomum dentatum.</title>
        <authorList>
            <person name="Mitreva M."/>
        </authorList>
    </citation>
    <scope>NUCLEOTIDE SEQUENCE [LARGE SCALE GENOMIC DNA]</scope>
    <source>
        <strain evidence="2 3">OD-Hann</strain>
    </source>
</reference>
<dbReference type="Proteomes" id="UP000053660">
    <property type="component" value="Unassembled WGS sequence"/>
</dbReference>
<feature type="transmembrane region" description="Helical" evidence="1">
    <location>
        <begin position="45"/>
        <end position="66"/>
    </location>
</feature>
<keyword evidence="1" id="KW-0812">Transmembrane</keyword>
<sequence length="221" mass="24088">MSMLGSFGLSQSEAVIGMTLMNAAAAPLCFTAPWLIERFGRRKMFIVITSLCALEWVTLGMAQIFVDIQAQVTSSIVGSGYGLTTEATYHHTQTGFFGNVMIFQNMTTSWLCGILGATIGQCALNLGLLIMSPMMISEICPYNTRPAIAQVSFVRASDAASLSTRPPSLPVRASEARQSPPNAADQIILYCIYYMTPAMLNHIEKPGVITKVQYARRRDSD</sequence>
<dbReference type="SUPFAM" id="SSF103473">
    <property type="entry name" value="MFS general substrate transporter"/>
    <property type="match status" value="1"/>
</dbReference>
<dbReference type="OrthoDB" id="4142200at2759"/>
<evidence type="ECO:0000313" key="2">
    <source>
        <dbReference type="EMBL" id="KHJ97494.1"/>
    </source>
</evidence>
<name>A0A0B1TJR3_OESDE</name>